<dbReference type="AlphaFoldDB" id="A0A4Y2NLL4"/>
<protein>
    <recommendedName>
        <fullName evidence="3">HAT C-terminal dimerisation domain-containing protein</fullName>
    </recommendedName>
</protein>
<dbReference type="Proteomes" id="UP000499080">
    <property type="component" value="Unassembled WGS sequence"/>
</dbReference>
<sequence>MPLDNLLLQSASAIDPDCRKHSLSLTSMKGLPGLMSSVISVAERDAYDLEVHKYHAANLRQPQQKASVDNWWMEVKNSRQFPLVSNMACAMLTCFHGPKVGIEF</sequence>
<gene>
    <name evidence="1" type="ORF">AVEN_37164_1</name>
</gene>
<reference evidence="1 2" key="1">
    <citation type="journal article" date="2019" name="Sci. Rep.">
        <title>Orb-weaving spider Araneus ventricosus genome elucidates the spidroin gene catalogue.</title>
        <authorList>
            <person name="Kono N."/>
            <person name="Nakamura H."/>
            <person name="Ohtoshi R."/>
            <person name="Moran D.A.P."/>
            <person name="Shinohara A."/>
            <person name="Yoshida Y."/>
            <person name="Fujiwara M."/>
            <person name="Mori M."/>
            <person name="Tomita M."/>
            <person name="Arakawa K."/>
        </authorList>
    </citation>
    <scope>NUCLEOTIDE SEQUENCE [LARGE SCALE GENOMIC DNA]</scope>
</reference>
<proteinExistence type="predicted"/>
<accession>A0A4Y2NLL4</accession>
<keyword evidence="2" id="KW-1185">Reference proteome</keyword>
<evidence type="ECO:0008006" key="3">
    <source>
        <dbReference type="Google" id="ProtNLM"/>
    </source>
</evidence>
<name>A0A4Y2NLL4_ARAVE</name>
<dbReference type="EMBL" id="BGPR01009395">
    <property type="protein sequence ID" value="GBN39734.1"/>
    <property type="molecule type" value="Genomic_DNA"/>
</dbReference>
<evidence type="ECO:0000313" key="2">
    <source>
        <dbReference type="Proteomes" id="UP000499080"/>
    </source>
</evidence>
<evidence type="ECO:0000313" key="1">
    <source>
        <dbReference type="EMBL" id="GBN39734.1"/>
    </source>
</evidence>
<comment type="caution">
    <text evidence="1">The sequence shown here is derived from an EMBL/GenBank/DDBJ whole genome shotgun (WGS) entry which is preliminary data.</text>
</comment>
<organism evidence="1 2">
    <name type="scientific">Araneus ventricosus</name>
    <name type="common">Orbweaver spider</name>
    <name type="synonym">Epeira ventricosa</name>
    <dbReference type="NCBI Taxonomy" id="182803"/>
    <lineage>
        <taxon>Eukaryota</taxon>
        <taxon>Metazoa</taxon>
        <taxon>Ecdysozoa</taxon>
        <taxon>Arthropoda</taxon>
        <taxon>Chelicerata</taxon>
        <taxon>Arachnida</taxon>
        <taxon>Araneae</taxon>
        <taxon>Araneomorphae</taxon>
        <taxon>Entelegynae</taxon>
        <taxon>Araneoidea</taxon>
        <taxon>Araneidae</taxon>
        <taxon>Araneus</taxon>
    </lineage>
</organism>